<reference evidence="1 2" key="1">
    <citation type="journal article" date="2024" name="Ann. Entomol. Soc. Am.">
        <title>Genomic analyses of the southern and eastern yellowjacket wasps (Hymenoptera: Vespidae) reveal evolutionary signatures of social life.</title>
        <authorList>
            <person name="Catto M.A."/>
            <person name="Caine P.B."/>
            <person name="Orr S.E."/>
            <person name="Hunt B.G."/>
            <person name="Goodisman M.A.D."/>
        </authorList>
    </citation>
    <scope>NUCLEOTIDE SEQUENCE [LARGE SCALE GENOMIC DNA]</scope>
    <source>
        <strain evidence="1">232</strain>
        <tissue evidence="1">Head and thorax</tissue>
    </source>
</reference>
<proteinExistence type="predicted"/>
<dbReference type="Proteomes" id="UP001607303">
    <property type="component" value="Unassembled WGS sequence"/>
</dbReference>
<evidence type="ECO:0000313" key="1">
    <source>
        <dbReference type="EMBL" id="KAL2742679.1"/>
    </source>
</evidence>
<protein>
    <submittedName>
        <fullName evidence="1">Uncharacterized protein</fullName>
    </submittedName>
</protein>
<keyword evidence="2" id="KW-1185">Reference proteome</keyword>
<organism evidence="1 2">
    <name type="scientific">Vespula maculifrons</name>
    <name type="common">Eastern yellow jacket</name>
    <name type="synonym">Wasp</name>
    <dbReference type="NCBI Taxonomy" id="7453"/>
    <lineage>
        <taxon>Eukaryota</taxon>
        <taxon>Metazoa</taxon>
        <taxon>Ecdysozoa</taxon>
        <taxon>Arthropoda</taxon>
        <taxon>Hexapoda</taxon>
        <taxon>Insecta</taxon>
        <taxon>Pterygota</taxon>
        <taxon>Neoptera</taxon>
        <taxon>Endopterygota</taxon>
        <taxon>Hymenoptera</taxon>
        <taxon>Apocrita</taxon>
        <taxon>Aculeata</taxon>
        <taxon>Vespoidea</taxon>
        <taxon>Vespidae</taxon>
        <taxon>Vespinae</taxon>
        <taxon>Vespula</taxon>
    </lineage>
</organism>
<accession>A0ABD2CD55</accession>
<evidence type="ECO:0000313" key="2">
    <source>
        <dbReference type="Proteomes" id="UP001607303"/>
    </source>
</evidence>
<comment type="caution">
    <text evidence="1">The sequence shown here is derived from an EMBL/GenBank/DDBJ whole genome shotgun (WGS) entry which is preliminary data.</text>
</comment>
<sequence length="68" mass="7719">MEQSGAGLFMAAMEDRHYVVNVGSTCLYLINQKQSLDMPGSPEHIEVYCWRSTELFYNSSFIFSVECG</sequence>
<gene>
    <name evidence="1" type="ORF">V1477_008168</name>
</gene>
<name>A0ABD2CD55_VESMC</name>
<dbReference type="AlphaFoldDB" id="A0ABD2CD55"/>
<dbReference type="EMBL" id="JAYRBN010000056">
    <property type="protein sequence ID" value="KAL2742679.1"/>
    <property type="molecule type" value="Genomic_DNA"/>
</dbReference>